<reference evidence="2" key="1">
    <citation type="submission" date="2020-03" db="EMBL/GenBank/DDBJ databases">
        <authorList>
            <person name="Weist P."/>
        </authorList>
    </citation>
    <scope>NUCLEOTIDE SEQUENCE</scope>
</reference>
<evidence type="ECO:0000313" key="2">
    <source>
        <dbReference type="EMBL" id="CAB1450860.1"/>
    </source>
</evidence>
<name>A0A9N7VJI4_PLEPL</name>
<dbReference type="AlphaFoldDB" id="A0A9N7VJI4"/>
<dbReference type="EMBL" id="CADEAL010004069">
    <property type="protein sequence ID" value="CAB1450860.1"/>
    <property type="molecule type" value="Genomic_DNA"/>
</dbReference>
<keyword evidence="3" id="KW-1185">Reference proteome</keyword>
<comment type="caution">
    <text evidence="2">The sequence shown here is derived from an EMBL/GenBank/DDBJ whole genome shotgun (WGS) entry which is preliminary data.</text>
</comment>
<proteinExistence type="predicted"/>
<gene>
    <name evidence="2" type="ORF">PLEPLA_LOCUS38552</name>
</gene>
<evidence type="ECO:0000313" key="3">
    <source>
        <dbReference type="Proteomes" id="UP001153269"/>
    </source>
</evidence>
<feature type="region of interest" description="Disordered" evidence="1">
    <location>
        <begin position="39"/>
        <end position="81"/>
    </location>
</feature>
<protein>
    <submittedName>
        <fullName evidence="2">Uncharacterized protein</fullName>
    </submittedName>
</protein>
<dbReference type="Proteomes" id="UP001153269">
    <property type="component" value="Unassembled WGS sequence"/>
</dbReference>
<evidence type="ECO:0000256" key="1">
    <source>
        <dbReference type="SAM" id="MobiDB-lite"/>
    </source>
</evidence>
<sequence length="127" mass="14227">MLILILLPSGRRYRSIRARTTRLRDSFIPQAIRLLNSSPRLGADISPPLETEAQGESVASLTDEEPSRRKTTALTEGSGGELRCNTRSTLEKYKPKRVRRCSCVAFRGQWSGLKANVCFCVLTDTDR</sequence>
<accession>A0A9N7VJI4</accession>
<organism evidence="2 3">
    <name type="scientific">Pleuronectes platessa</name>
    <name type="common">European plaice</name>
    <dbReference type="NCBI Taxonomy" id="8262"/>
    <lineage>
        <taxon>Eukaryota</taxon>
        <taxon>Metazoa</taxon>
        <taxon>Chordata</taxon>
        <taxon>Craniata</taxon>
        <taxon>Vertebrata</taxon>
        <taxon>Euteleostomi</taxon>
        <taxon>Actinopterygii</taxon>
        <taxon>Neopterygii</taxon>
        <taxon>Teleostei</taxon>
        <taxon>Neoteleostei</taxon>
        <taxon>Acanthomorphata</taxon>
        <taxon>Carangaria</taxon>
        <taxon>Pleuronectiformes</taxon>
        <taxon>Pleuronectoidei</taxon>
        <taxon>Pleuronectidae</taxon>
        <taxon>Pleuronectes</taxon>
    </lineage>
</organism>